<dbReference type="PROSITE" id="PS51024">
    <property type="entry name" value="ZF_FCS"/>
    <property type="match status" value="1"/>
</dbReference>
<evidence type="ECO:0000256" key="8">
    <source>
        <dbReference type="ARBA" id="ARBA00023125"/>
    </source>
</evidence>
<dbReference type="PROSITE" id="PS51079">
    <property type="entry name" value="MBT"/>
    <property type="match status" value="4"/>
</dbReference>
<feature type="repeat" description="MBT" evidence="13">
    <location>
        <begin position="567"/>
        <end position="663"/>
    </location>
</feature>
<dbReference type="PROSITE" id="PS50950">
    <property type="entry name" value="ZF_THAP"/>
    <property type="match status" value="1"/>
</dbReference>
<dbReference type="OrthoDB" id="5800688at2759"/>
<evidence type="ECO:0000256" key="5">
    <source>
        <dbReference type="ARBA" id="ARBA00022833"/>
    </source>
</evidence>
<feature type="region of interest" description="Disordered" evidence="14">
    <location>
        <begin position="110"/>
        <end position="152"/>
    </location>
</feature>
<feature type="compositionally biased region" description="Low complexity" evidence="14">
    <location>
        <begin position="679"/>
        <end position="689"/>
    </location>
</feature>
<dbReference type="PANTHER" id="PTHR12247">
    <property type="entry name" value="POLYCOMB GROUP PROTEIN"/>
    <property type="match status" value="1"/>
</dbReference>
<evidence type="ECO:0000256" key="10">
    <source>
        <dbReference type="ARBA" id="ARBA00023242"/>
    </source>
</evidence>
<evidence type="ECO:0000256" key="7">
    <source>
        <dbReference type="ARBA" id="ARBA00023015"/>
    </source>
</evidence>
<dbReference type="GO" id="GO:0003682">
    <property type="term" value="F:chromatin binding"/>
    <property type="evidence" value="ECO:0007669"/>
    <property type="project" value="TreeGrafter"/>
</dbReference>
<keyword evidence="8 11" id="KW-0238">DNA-binding</keyword>
<evidence type="ECO:0000256" key="2">
    <source>
        <dbReference type="ARBA" id="ARBA00022723"/>
    </source>
</evidence>
<dbReference type="Pfam" id="PF02820">
    <property type="entry name" value="MBT"/>
    <property type="match status" value="4"/>
</dbReference>
<dbReference type="Proteomes" id="UP000314294">
    <property type="component" value="Unassembled WGS sequence"/>
</dbReference>
<dbReference type="InterPro" id="IPR050548">
    <property type="entry name" value="PcG_chromatin_remod_factors"/>
</dbReference>
<dbReference type="AlphaFoldDB" id="A0A4Z2GEQ3"/>
<keyword evidence="4 12" id="KW-0863">Zinc-finger</keyword>
<dbReference type="Gene3D" id="6.20.210.20">
    <property type="entry name" value="THAP domain"/>
    <property type="match status" value="1"/>
</dbReference>
<keyword evidence="10" id="KW-0539">Nucleus</keyword>
<evidence type="ECO:0000256" key="9">
    <source>
        <dbReference type="ARBA" id="ARBA00023163"/>
    </source>
</evidence>
<dbReference type="GO" id="GO:0008270">
    <property type="term" value="F:zinc ion binding"/>
    <property type="evidence" value="ECO:0007669"/>
    <property type="project" value="UniProtKB-KW"/>
</dbReference>
<dbReference type="GO" id="GO:0003677">
    <property type="term" value="F:DNA binding"/>
    <property type="evidence" value="ECO:0007669"/>
    <property type="project" value="UniProtKB-UniRule"/>
</dbReference>
<dbReference type="GO" id="GO:0042393">
    <property type="term" value="F:histone binding"/>
    <property type="evidence" value="ECO:0007669"/>
    <property type="project" value="TreeGrafter"/>
</dbReference>
<accession>A0A4Z2GEQ3</accession>
<evidence type="ECO:0000256" key="14">
    <source>
        <dbReference type="SAM" id="MobiDB-lite"/>
    </source>
</evidence>
<feature type="domain" description="THAP-type" evidence="15">
    <location>
        <begin position="1"/>
        <end position="82"/>
    </location>
</feature>
<keyword evidence="7" id="KW-0805">Transcription regulation</keyword>
<keyword evidence="6" id="KW-0156">Chromatin regulator</keyword>
<keyword evidence="5" id="KW-0862">Zinc</keyword>
<dbReference type="SMART" id="SM00980">
    <property type="entry name" value="THAP"/>
    <property type="match status" value="1"/>
</dbReference>
<dbReference type="Pfam" id="PF21319">
    <property type="entry name" value="zf-FCS_1"/>
    <property type="match status" value="1"/>
</dbReference>
<reference evidence="17 18" key="1">
    <citation type="submission" date="2019-03" db="EMBL/GenBank/DDBJ databases">
        <title>First draft genome of Liparis tanakae, snailfish: a comprehensive survey of snailfish specific genes.</title>
        <authorList>
            <person name="Kim W."/>
            <person name="Song I."/>
            <person name="Jeong J.-H."/>
            <person name="Kim D."/>
            <person name="Kim S."/>
            <person name="Ryu S."/>
            <person name="Song J.Y."/>
            <person name="Lee S.K."/>
        </authorList>
    </citation>
    <scope>NUCLEOTIDE SEQUENCE [LARGE SCALE GENOMIC DNA]</scope>
    <source>
        <tissue evidence="17">Muscle</tissue>
    </source>
</reference>
<dbReference type="GO" id="GO:0045892">
    <property type="term" value="P:negative regulation of DNA-templated transcription"/>
    <property type="evidence" value="ECO:0007669"/>
    <property type="project" value="TreeGrafter"/>
</dbReference>
<evidence type="ECO:0000256" key="13">
    <source>
        <dbReference type="PROSITE-ProRule" id="PRU00459"/>
    </source>
</evidence>
<dbReference type="InterPro" id="IPR012313">
    <property type="entry name" value="Znf_FCS"/>
</dbReference>
<dbReference type="GO" id="GO:0006325">
    <property type="term" value="P:chromatin organization"/>
    <property type="evidence" value="ECO:0007669"/>
    <property type="project" value="UniProtKB-KW"/>
</dbReference>
<comment type="caution">
    <text evidence="17">The sequence shown here is derived from an EMBL/GenBank/DDBJ whole genome shotgun (WGS) entry which is preliminary data.</text>
</comment>
<proteinExistence type="predicted"/>
<keyword evidence="2" id="KW-0479">Metal-binding</keyword>
<dbReference type="InterPro" id="IPR038441">
    <property type="entry name" value="THAP_Znf_sf"/>
</dbReference>
<evidence type="ECO:0000256" key="11">
    <source>
        <dbReference type="PROSITE-ProRule" id="PRU00309"/>
    </source>
</evidence>
<dbReference type="InterPro" id="IPR038603">
    <property type="entry name" value="Znf_FCS_sf"/>
</dbReference>
<dbReference type="SUPFAM" id="SSF63748">
    <property type="entry name" value="Tudor/PWWP/MBT"/>
    <property type="match status" value="4"/>
</dbReference>
<dbReference type="EMBL" id="SRLO01000584">
    <property type="protein sequence ID" value="TNN51373.1"/>
    <property type="molecule type" value="Genomic_DNA"/>
</dbReference>
<dbReference type="Gene3D" id="3.30.60.160">
    <property type="match status" value="1"/>
</dbReference>
<gene>
    <name evidence="17" type="primary">L3MBTL2</name>
    <name evidence="17" type="ORF">EYF80_038410</name>
</gene>
<evidence type="ECO:0000256" key="4">
    <source>
        <dbReference type="ARBA" id="ARBA00022771"/>
    </source>
</evidence>
<dbReference type="InterPro" id="IPR004092">
    <property type="entry name" value="Mbt"/>
</dbReference>
<dbReference type="InterPro" id="IPR006612">
    <property type="entry name" value="THAP_Znf"/>
</dbReference>
<evidence type="ECO:0000256" key="12">
    <source>
        <dbReference type="PROSITE-ProRule" id="PRU00367"/>
    </source>
</evidence>
<name>A0A4Z2GEQ3_9TELE</name>
<dbReference type="Pfam" id="PF05485">
    <property type="entry name" value="THAP"/>
    <property type="match status" value="1"/>
</dbReference>
<evidence type="ECO:0000313" key="17">
    <source>
        <dbReference type="EMBL" id="TNN51373.1"/>
    </source>
</evidence>
<feature type="compositionally biased region" description="Polar residues" evidence="14">
    <location>
        <begin position="118"/>
        <end position="128"/>
    </location>
</feature>
<evidence type="ECO:0000256" key="1">
    <source>
        <dbReference type="ARBA" id="ARBA00004123"/>
    </source>
</evidence>
<dbReference type="CDD" id="cd20100">
    <property type="entry name" value="MBT_dSfmbt-like_rpt4"/>
    <property type="match status" value="1"/>
</dbReference>
<sequence length="768" mass="84747">MPYHCVAYGCGKTAEDGAKLFRFPKDHEEFRKWEKQVQRTRAQWVATPNSHLCREHFGKEYFEPRPPSAAPVLKPGAVPTVFVRPHCFSCEGAGCSHCLPAIQRRGITAEPKERAASAKNNEPASTQVDDADGGGGKERLAGGGTKQGGKNKDERPVVCELCGTTGSFSTFFSKTKRFCSLSCSRSYSSNSKKSSILARLQGRPPSKKATVLNKVNKLPPAPPALNASATGFEWGAYLQKESSLAASVSCFRHASLCAQWDDVTLGMKVEVLNTNAVLPSKVYWIATVIQIAGYKALLRYEGFEDDSSRDFWCSLVSGEVNPIGWCAMTSKLLVPPQDVKQSIPDWKEYLMSTLVGAQTLPVDFYLKLAESMKNSFRTGMRVEVVDPGHVSRTRLAIVESSTGGRLRLVYEDQVDAAENTLSGFWCHMWSPLLHPIGWSKRVGHDIRATGRAAESSVAAASAWKGTCDSSFMLFRKPRFVYMEGSFFEEGMKLEAVDPLNLGSICVATVHKVLFDGYLMVGIDGAVSNNGSDWFCYHASSHAILPVGFCMKSNIALTVPPDYDSQTFAWDKYLEEGDAEAAPARLFNADYPGHGFSPDMKLEAVDLMEPRLVCVATVKRHVGRLLLIHFDGWEDEFDQWVDHQSPDIYPVGWCDLMRYQLQPPPGLGKRRKRQVKDDAAQPPEGGAEPPALEDRRLPPEAPLVEPKAEPEEQEIFAVHVKVEEMEEEVEVETPVEPPDDPQQVQEGAEPGGARRTSGPASERSEESES</sequence>
<feature type="domain" description="FCS-type" evidence="16">
    <location>
        <begin position="150"/>
        <end position="185"/>
    </location>
</feature>
<dbReference type="SUPFAM" id="SSF57716">
    <property type="entry name" value="Glucocorticoid receptor-like (DNA-binding domain)"/>
    <property type="match status" value="1"/>
</dbReference>
<feature type="repeat" description="MBT" evidence="13">
    <location>
        <begin position="451"/>
        <end position="559"/>
    </location>
</feature>
<organism evidence="17 18">
    <name type="scientific">Liparis tanakae</name>
    <name type="common">Tanaka's snailfish</name>
    <dbReference type="NCBI Taxonomy" id="230148"/>
    <lineage>
        <taxon>Eukaryota</taxon>
        <taxon>Metazoa</taxon>
        <taxon>Chordata</taxon>
        <taxon>Craniata</taxon>
        <taxon>Vertebrata</taxon>
        <taxon>Euteleostomi</taxon>
        <taxon>Actinopterygii</taxon>
        <taxon>Neopterygii</taxon>
        <taxon>Teleostei</taxon>
        <taxon>Neoteleostei</taxon>
        <taxon>Acanthomorphata</taxon>
        <taxon>Eupercaria</taxon>
        <taxon>Perciformes</taxon>
        <taxon>Cottioidei</taxon>
        <taxon>Cottales</taxon>
        <taxon>Liparidae</taxon>
        <taxon>Liparis</taxon>
    </lineage>
</organism>
<dbReference type="GO" id="GO:0005634">
    <property type="term" value="C:nucleus"/>
    <property type="evidence" value="ECO:0007669"/>
    <property type="project" value="UniProtKB-SubCell"/>
</dbReference>
<evidence type="ECO:0000313" key="18">
    <source>
        <dbReference type="Proteomes" id="UP000314294"/>
    </source>
</evidence>
<feature type="compositionally biased region" description="Acidic residues" evidence="14">
    <location>
        <begin position="723"/>
        <end position="738"/>
    </location>
</feature>
<keyword evidence="9" id="KW-0804">Transcription</keyword>
<keyword evidence="18" id="KW-1185">Reference proteome</keyword>
<evidence type="ECO:0000259" key="16">
    <source>
        <dbReference type="PROSITE" id="PS51024"/>
    </source>
</evidence>
<feature type="repeat" description="MBT" evidence="13">
    <location>
        <begin position="232"/>
        <end position="336"/>
    </location>
</feature>
<keyword evidence="3" id="KW-0677">Repeat</keyword>
<evidence type="ECO:0000256" key="6">
    <source>
        <dbReference type="ARBA" id="ARBA00022853"/>
    </source>
</evidence>
<protein>
    <submittedName>
        <fullName evidence="17">Lethal(3)malignant brain tumor-like protein 2</fullName>
    </submittedName>
</protein>
<dbReference type="SMART" id="SM00561">
    <property type="entry name" value="MBT"/>
    <property type="match status" value="4"/>
</dbReference>
<dbReference type="Gene3D" id="2.30.30.140">
    <property type="match status" value="4"/>
</dbReference>
<evidence type="ECO:0000256" key="3">
    <source>
        <dbReference type="ARBA" id="ARBA00022737"/>
    </source>
</evidence>
<feature type="repeat" description="MBT" evidence="13">
    <location>
        <begin position="344"/>
        <end position="449"/>
    </location>
</feature>
<comment type="subcellular location">
    <subcellularLocation>
        <location evidence="1">Nucleus</location>
    </subcellularLocation>
</comment>
<dbReference type="PANTHER" id="PTHR12247:SF64">
    <property type="entry name" value="LETHAL(3)MALIGNANT BRAIN TUMOR-LIKE PROTEIN 2"/>
    <property type="match status" value="1"/>
</dbReference>
<evidence type="ECO:0000259" key="15">
    <source>
        <dbReference type="PROSITE" id="PS50950"/>
    </source>
</evidence>
<dbReference type="SMART" id="SM00692">
    <property type="entry name" value="DM3"/>
    <property type="match status" value="1"/>
</dbReference>
<feature type="region of interest" description="Disordered" evidence="14">
    <location>
        <begin position="663"/>
        <end position="768"/>
    </location>
</feature>